<dbReference type="OrthoDB" id="7285302at2"/>
<evidence type="ECO:0000256" key="1">
    <source>
        <dbReference type="SAM" id="MobiDB-lite"/>
    </source>
</evidence>
<protein>
    <submittedName>
        <fullName evidence="2">Uncharacterized protein</fullName>
    </submittedName>
</protein>
<accession>A0A1I4CHS7</accession>
<organism evidence="2 3">
    <name type="scientific">Falsiroseomonas stagni DSM 19981</name>
    <dbReference type="NCBI Taxonomy" id="1123062"/>
    <lineage>
        <taxon>Bacteria</taxon>
        <taxon>Pseudomonadati</taxon>
        <taxon>Pseudomonadota</taxon>
        <taxon>Alphaproteobacteria</taxon>
        <taxon>Acetobacterales</taxon>
        <taxon>Roseomonadaceae</taxon>
        <taxon>Falsiroseomonas</taxon>
    </lineage>
</organism>
<feature type="compositionally biased region" description="Basic residues" evidence="1">
    <location>
        <begin position="107"/>
        <end position="117"/>
    </location>
</feature>
<dbReference type="EMBL" id="FOSQ01000007">
    <property type="protein sequence ID" value="SFK80303.1"/>
    <property type="molecule type" value="Genomic_DNA"/>
</dbReference>
<evidence type="ECO:0000313" key="2">
    <source>
        <dbReference type="EMBL" id="SFK80303.1"/>
    </source>
</evidence>
<sequence>MDLSPDQVRAARAAGCTFIAATEDQVARLTMQRRIFRIDGAPHLARRAQSGFYETYGTLAPLLGPSESGEPPAPPAETLQEAEAADASATLALAAESRGGRGAQVIRRGRPRSPRGG</sequence>
<dbReference type="STRING" id="1123062.SAMN02745775_107245"/>
<feature type="region of interest" description="Disordered" evidence="1">
    <location>
        <begin position="62"/>
        <end position="117"/>
    </location>
</feature>
<dbReference type="AlphaFoldDB" id="A0A1I4CHS7"/>
<reference evidence="2 3" key="1">
    <citation type="submission" date="2016-10" db="EMBL/GenBank/DDBJ databases">
        <authorList>
            <person name="de Groot N.N."/>
        </authorList>
    </citation>
    <scope>NUCLEOTIDE SEQUENCE [LARGE SCALE GENOMIC DNA]</scope>
    <source>
        <strain evidence="2 3">DSM 19981</strain>
    </source>
</reference>
<feature type="compositionally biased region" description="Low complexity" evidence="1">
    <location>
        <begin position="64"/>
        <end position="96"/>
    </location>
</feature>
<name>A0A1I4CHS7_9PROT</name>
<evidence type="ECO:0000313" key="3">
    <source>
        <dbReference type="Proteomes" id="UP000199473"/>
    </source>
</evidence>
<proteinExistence type="predicted"/>
<keyword evidence="3" id="KW-1185">Reference proteome</keyword>
<dbReference type="Proteomes" id="UP000199473">
    <property type="component" value="Unassembled WGS sequence"/>
</dbReference>
<gene>
    <name evidence="2" type="ORF">SAMN02745775_107245</name>
</gene>
<dbReference type="RefSeq" id="WP_092961424.1">
    <property type="nucleotide sequence ID" value="NZ_FOSQ01000007.1"/>
</dbReference>